<gene>
    <name evidence="7" type="ORF">LEQ_1456c</name>
</gene>
<evidence type="ECO:0000256" key="3">
    <source>
        <dbReference type="ARBA" id="ARBA00022670"/>
    </source>
</evidence>
<name>V7I0N3_9LACO</name>
<comment type="caution">
    <text evidence="7">The sequence shown here is derived from an EMBL/GenBank/DDBJ whole genome shotgun (WGS) entry which is preliminary data.</text>
</comment>
<evidence type="ECO:0000256" key="6">
    <source>
        <dbReference type="RuleBase" id="RU364089"/>
    </source>
</evidence>
<protein>
    <recommendedName>
        <fullName evidence="6">Dipeptidase</fullName>
        <ecNumber evidence="6">3.4.-.-</ecNumber>
    </recommendedName>
</protein>
<evidence type="ECO:0000256" key="1">
    <source>
        <dbReference type="ARBA" id="ARBA00001670"/>
    </source>
</evidence>
<keyword evidence="5 6" id="KW-0224">Dipeptidase</keyword>
<dbReference type="PATRIC" id="fig|1392007.3.peg.57"/>
<evidence type="ECO:0000256" key="5">
    <source>
        <dbReference type="ARBA" id="ARBA00022997"/>
    </source>
</evidence>
<keyword evidence="8" id="KW-1185">Reference proteome</keyword>
<comment type="catalytic activity">
    <reaction evidence="1">
        <text>an L-aminoacyl-L-amino acid + H2O = 2 an L-alpha-amino acid</text>
        <dbReference type="Rhea" id="RHEA:48940"/>
        <dbReference type="ChEBI" id="CHEBI:15377"/>
        <dbReference type="ChEBI" id="CHEBI:59869"/>
        <dbReference type="ChEBI" id="CHEBI:77460"/>
        <dbReference type="EC" id="3.4.13.19"/>
    </reaction>
</comment>
<accession>V7I0N3</accession>
<evidence type="ECO:0000256" key="4">
    <source>
        <dbReference type="ARBA" id="ARBA00022801"/>
    </source>
</evidence>
<sequence>MNKKLKPAECTTILVGKKASLDGSTMIARSEDGGSEIIPESFVVVNPEQQPESYQAVISGQKIDSVDLLANPLRYSSVPDTSGKHGTWAAAGINDATVAMTATETITTNARIQALDPLLEEGGLGEEDFVTLTLPYISSAREGVKRLGYLLEKYGTYEMNGSAFADQDEVWYIESIGGHHWAARRIPDDAYVVAPNRLNIDEFHFDDPDNYMCSADLLNLIEKYHLNPDTDGYNLRHIFGSATVKDAHYNNPRAWFVHKYFDDEWQGNPGDQEQPFITYAKKKISVEDIKFLEGSHYQETEFDPYSTTNTAAQKKLFRPIGINRNFETHILQIRNDVADGLAGVQWLGYGTNTYNVFVPFYTNVTTTPASFMTSPSLDLSQIFWLNKVVAQIADTNPRLYGALHQVYEEKTTAALRRIEWQTDAEVADLVGQDLQAKLAQANQAMADLTMTKTQALLEEMLKAGHTKMTLKYDLLD</sequence>
<comment type="similarity">
    <text evidence="2 6">Belongs to the peptidase C69 family.</text>
</comment>
<evidence type="ECO:0000256" key="2">
    <source>
        <dbReference type="ARBA" id="ARBA00007225"/>
    </source>
</evidence>
<keyword evidence="3 6" id="KW-0645">Protease</keyword>
<dbReference type="InterPro" id="IPR047804">
    <property type="entry name" value="C69_dipept_A-like"/>
</dbReference>
<dbReference type="NCBIfam" id="NF033678">
    <property type="entry name" value="C69_fam_dipept"/>
    <property type="match status" value="1"/>
</dbReference>
<keyword evidence="4 6" id="KW-0378">Hydrolase</keyword>
<dbReference type="PANTHER" id="PTHR12994:SF17">
    <property type="entry name" value="LD30995P"/>
    <property type="match status" value="1"/>
</dbReference>
<dbReference type="EC" id="3.4.-.-" evidence="6"/>
<dbReference type="RefSeq" id="WP_023858673.1">
    <property type="nucleotide sequence ID" value="NZ_AWWH01000010.1"/>
</dbReference>
<dbReference type="InterPro" id="IPR005322">
    <property type="entry name" value="Peptidase_C69"/>
</dbReference>
<dbReference type="Gene3D" id="3.60.60.10">
    <property type="entry name" value="Penicillin V Acylase, Chain A"/>
    <property type="match status" value="1"/>
</dbReference>
<dbReference type="EMBL" id="AWWH01000010">
    <property type="protein sequence ID" value="ETA75110.1"/>
    <property type="molecule type" value="Genomic_DNA"/>
</dbReference>
<dbReference type="GO" id="GO:0016805">
    <property type="term" value="F:dipeptidase activity"/>
    <property type="evidence" value="ECO:0007669"/>
    <property type="project" value="UniProtKB-KW"/>
</dbReference>
<evidence type="ECO:0000313" key="7">
    <source>
        <dbReference type="EMBL" id="ETA75110.1"/>
    </source>
</evidence>
<dbReference type="Proteomes" id="UP000018559">
    <property type="component" value="Unassembled WGS sequence"/>
</dbReference>
<dbReference type="AlphaFoldDB" id="V7I0N3"/>
<reference evidence="7 8" key="1">
    <citation type="journal article" date="2014" name="Genome Announc.">
        <title>The Genome of the Predominant Equine Lactobacillus Species, Lactobacillus equi, Is Reflective of Its Lifestyle Adaptations to an Herbivorous Host.</title>
        <authorList>
            <person name="O'Donnell M.M."/>
            <person name="Harris H.M."/>
            <person name="O'Toole P.W."/>
            <person name="Ross R.P."/>
        </authorList>
    </citation>
    <scope>NUCLEOTIDE SEQUENCE [LARGE SCALE GENOMIC DNA]</scope>
    <source>
        <strain evidence="7 8">DPC 6820</strain>
    </source>
</reference>
<dbReference type="GO" id="GO:0006508">
    <property type="term" value="P:proteolysis"/>
    <property type="evidence" value="ECO:0007669"/>
    <property type="project" value="UniProtKB-KW"/>
</dbReference>
<organism evidence="7 8">
    <name type="scientific">Ligilactobacillus equi DPC 6820</name>
    <dbReference type="NCBI Taxonomy" id="1392007"/>
    <lineage>
        <taxon>Bacteria</taxon>
        <taxon>Bacillati</taxon>
        <taxon>Bacillota</taxon>
        <taxon>Bacilli</taxon>
        <taxon>Lactobacillales</taxon>
        <taxon>Lactobacillaceae</taxon>
        <taxon>Ligilactobacillus</taxon>
    </lineage>
</organism>
<dbReference type="GO" id="GO:0070004">
    <property type="term" value="F:cysteine-type exopeptidase activity"/>
    <property type="evidence" value="ECO:0007669"/>
    <property type="project" value="InterPro"/>
</dbReference>
<dbReference type="PANTHER" id="PTHR12994">
    <property type="entry name" value="SECERNIN"/>
    <property type="match status" value="1"/>
</dbReference>
<evidence type="ECO:0000313" key="8">
    <source>
        <dbReference type="Proteomes" id="UP000018559"/>
    </source>
</evidence>
<dbReference type="Pfam" id="PF03577">
    <property type="entry name" value="Peptidase_C69"/>
    <property type="match status" value="1"/>
</dbReference>
<proteinExistence type="inferred from homology"/>